<accession>A0AAE0AJN0</accession>
<proteinExistence type="predicted"/>
<keyword evidence="2" id="KW-1185">Reference proteome</keyword>
<dbReference type="AlphaFoldDB" id="A0AAE0AJN0"/>
<evidence type="ECO:0000313" key="1">
    <source>
        <dbReference type="EMBL" id="KAK3219242.1"/>
    </source>
</evidence>
<dbReference type="EMBL" id="JANJYJ010000004">
    <property type="protein sequence ID" value="KAK3219242.1"/>
    <property type="molecule type" value="Genomic_DNA"/>
</dbReference>
<dbReference type="PANTHER" id="PTHR33116:SF75">
    <property type="entry name" value="RIBONUCLEASE H PROTEIN"/>
    <property type="match status" value="1"/>
</dbReference>
<organism evidence="1 2">
    <name type="scientific">Dipteronia sinensis</name>
    <dbReference type="NCBI Taxonomy" id="43782"/>
    <lineage>
        <taxon>Eukaryota</taxon>
        <taxon>Viridiplantae</taxon>
        <taxon>Streptophyta</taxon>
        <taxon>Embryophyta</taxon>
        <taxon>Tracheophyta</taxon>
        <taxon>Spermatophyta</taxon>
        <taxon>Magnoliopsida</taxon>
        <taxon>eudicotyledons</taxon>
        <taxon>Gunneridae</taxon>
        <taxon>Pentapetalae</taxon>
        <taxon>rosids</taxon>
        <taxon>malvids</taxon>
        <taxon>Sapindales</taxon>
        <taxon>Sapindaceae</taxon>
        <taxon>Hippocastanoideae</taxon>
        <taxon>Acereae</taxon>
        <taxon>Dipteronia</taxon>
    </lineage>
</organism>
<sequence length="191" mass="21754">MSVFKALVGVANEIEKMQRSFFWGDGAVKRKLHAVDWNSLCKNKNNGGLGIGKILVKNKSLLAKWVWRFGTEDKALWRRLICARYRILDTKLLWDWNCNNSASTFVKAVAGLFGEGTTSNRVLKEGLKIVIGDGSKANFWDMSSEDTIKIKVTCPRVYALAVRKHGVVRDFGSWQGSKWMWNVVLRRPLFD</sequence>
<reference evidence="1" key="1">
    <citation type="journal article" date="2023" name="Plant J.">
        <title>Genome sequences and population genomics provide insights into the demographic history, inbreeding, and mutation load of two 'living fossil' tree species of Dipteronia.</title>
        <authorList>
            <person name="Feng Y."/>
            <person name="Comes H.P."/>
            <person name="Chen J."/>
            <person name="Zhu S."/>
            <person name="Lu R."/>
            <person name="Zhang X."/>
            <person name="Li P."/>
            <person name="Qiu J."/>
            <person name="Olsen K.M."/>
            <person name="Qiu Y."/>
        </authorList>
    </citation>
    <scope>NUCLEOTIDE SEQUENCE</scope>
    <source>
        <strain evidence="1">NBL</strain>
    </source>
</reference>
<gene>
    <name evidence="1" type="ORF">Dsin_013212</name>
</gene>
<dbReference type="Proteomes" id="UP001281410">
    <property type="component" value="Unassembled WGS sequence"/>
</dbReference>
<name>A0AAE0AJN0_9ROSI</name>
<dbReference type="PANTHER" id="PTHR33116">
    <property type="entry name" value="REVERSE TRANSCRIPTASE ZINC-BINDING DOMAIN-CONTAINING PROTEIN-RELATED-RELATED"/>
    <property type="match status" value="1"/>
</dbReference>
<comment type="caution">
    <text evidence="1">The sequence shown here is derived from an EMBL/GenBank/DDBJ whole genome shotgun (WGS) entry which is preliminary data.</text>
</comment>
<protein>
    <submittedName>
        <fullName evidence="1">Uncharacterized protein</fullName>
    </submittedName>
</protein>
<evidence type="ECO:0000313" key="2">
    <source>
        <dbReference type="Proteomes" id="UP001281410"/>
    </source>
</evidence>